<feature type="transmembrane region" description="Helical" evidence="2">
    <location>
        <begin position="174"/>
        <end position="191"/>
    </location>
</feature>
<keyword evidence="2" id="KW-0812">Transmembrane</keyword>
<keyword evidence="2" id="KW-0472">Membrane</keyword>
<dbReference type="RefSeq" id="WP_386161583.1">
    <property type="nucleotide sequence ID" value="NZ_JBHMBS010000024.1"/>
</dbReference>
<comment type="caution">
    <text evidence="3">The sequence shown here is derived from an EMBL/GenBank/DDBJ whole genome shotgun (WGS) entry which is preliminary data.</text>
</comment>
<name>A0ABV5TP14_9ACTN</name>
<evidence type="ECO:0000256" key="1">
    <source>
        <dbReference type="SAM" id="MobiDB-lite"/>
    </source>
</evidence>
<proteinExistence type="predicted"/>
<organism evidence="3 4">
    <name type="scientific">Streptosporangium vulgare</name>
    <dbReference type="NCBI Taxonomy" id="46190"/>
    <lineage>
        <taxon>Bacteria</taxon>
        <taxon>Bacillati</taxon>
        <taxon>Actinomycetota</taxon>
        <taxon>Actinomycetes</taxon>
        <taxon>Streptosporangiales</taxon>
        <taxon>Streptosporangiaceae</taxon>
        <taxon>Streptosporangium</taxon>
    </lineage>
</organism>
<dbReference type="EMBL" id="JBHMBS010000024">
    <property type="protein sequence ID" value="MFB9680606.1"/>
    <property type="molecule type" value="Genomic_DNA"/>
</dbReference>
<accession>A0ABV5TP14</accession>
<evidence type="ECO:0000313" key="3">
    <source>
        <dbReference type="EMBL" id="MFB9680606.1"/>
    </source>
</evidence>
<protein>
    <recommendedName>
        <fullName evidence="5">Serine active site containing 1-like protein</fullName>
    </recommendedName>
</protein>
<keyword evidence="2" id="KW-1133">Transmembrane helix</keyword>
<reference evidence="3 4" key="1">
    <citation type="submission" date="2024-09" db="EMBL/GenBank/DDBJ databases">
        <authorList>
            <person name="Sun Q."/>
            <person name="Mori K."/>
        </authorList>
    </citation>
    <scope>NUCLEOTIDE SEQUENCE [LARGE SCALE GENOMIC DNA]</scope>
    <source>
        <strain evidence="3 4">JCM 3028</strain>
    </source>
</reference>
<dbReference type="Proteomes" id="UP001589610">
    <property type="component" value="Unassembled WGS sequence"/>
</dbReference>
<feature type="transmembrane region" description="Helical" evidence="2">
    <location>
        <begin position="65"/>
        <end position="83"/>
    </location>
</feature>
<evidence type="ECO:0000256" key="2">
    <source>
        <dbReference type="SAM" id="Phobius"/>
    </source>
</evidence>
<feature type="transmembrane region" description="Helical" evidence="2">
    <location>
        <begin position="277"/>
        <end position="294"/>
    </location>
</feature>
<evidence type="ECO:0008006" key="5">
    <source>
        <dbReference type="Google" id="ProtNLM"/>
    </source>
</evidence>
<feature type="transmembrane region" description="Helical" evidence="2">
    <location>
        <begin position="306"/>
        <end position="325"/>
    </location>
</feature>
<gene>
    <name evidence="3" type="ORF">ACFFRH_34455</name>
</gene>
<sequence>MLSVLNDIRRPTPGRTLLLGIVASALLTGLVWLLGQRLHGIRLLPDQGASWYYWKLPEPTVWTRASAWLGYAAHQLAVWGLIYHAQTRVRRYTAGLHRVNVVALAVNFGFIVLHTLQTHLFYDGLAQDVSIFSSQGSVVLLLVVVLLMENGRRGLFAGRPAPISAEVVGFARKYHGYLFSWAAIYTFWYHPMESTSGHLIGFFYMFLLLLQGSLFMTRAHTNRWWTATLELLVAVHGTLVAVMNSGPGGMWPMFLFGFLGIFVITQMHGLGLSRATRWVLAALYAGAVLVVYAARGSGRIDEIVRIPAIEYLLVAVLAVSLWLGLRAARLVRGGGGSGTADDGPGKEGAVAGTAEGGPGKEGAGSEEADSGPGGRGRRVREG</sequence>
<feature type="region of interest" description="Disordered" evidence="1">
    <location>
        <begin position="335"/>
        <end position="382"/>
    </location>
</feature>
<feature type="transmembrane region" description="Helical" evidence="2">
    <location>
        <begin position="129"/>
        <end position="148"/>
    </location>
</feature>
<evidence type="ECO:0000313" key="4">
    <source>
        <dbReference type="Proteomes" id="UP001589610"/>
    </source>
</evidence>
<feature type="transmembrane region" description="Helical" evidence="2">
    <location>
        <begin position="16"/>
        <end position="35"/>
    </location>
</feature>
<keyword evidence="4" id="KW-1185">Reference proteome</keyword>
<feature type="transmembrane region" description="Helical" evidence="2">
    <location>
        <begin position="197"/>
        <end position="217"/>
    </location>
</feature>
<feature type="transmembrane region" description="Helical" evidence="2">
    <location>
        <begin position="249"/>
        <end position="265"/>
    </location>
</feature>
<feature type="transmembrane region" description="Helical" evidence="2">
    <location>
        <begin position="95"/>
        <end position="117"/>
    </location>
</feature>
<feature type="transmembrane region" description="Helical" evidence="2">
    <location>
        <begin position="224"/>
        <end position="243"/>
    </location>
</feature>